<gene>
    <name evidence="2" type="primary">YTX2_1</name>
    <name evidence="2" type="ORF">CFP56_009009</name>
</gene>
<feature type="domain" description="Reverse transcriptase" evidence="1">
    <location>
        <begin position="34"/>
        <end position="315"/>
    </location>
</feature>
<dbReference type="Pfam" id="PF00078">
    <property type="entry name" value="RVT_1"/>
    <property type="match status" value="1"/>
</dbReference>
<evidence type="ECO:0000313" key="3">
    <source>
        <dbReference type="Proteomes" id="UP000237347"/>
    </source>
</evidence>
<accession>A0AAW0L4F2</accession>
<comment type="caution">
    <text evidence="2">The sequence shown here is derived from an EMBL/GenBank/DDBJ whole genome shotgun (WGS) entry which is preliminary data.</text>
</comment>
<organism evidence="2 3">
    <name type="scientific">Quercus suber</name>
    <name type="common">Cork oak</name>
    <dbReference type="NCBI Taxonomy" id="58331"/>
    <lineage>
        <taxon>Eukaryota</taxon>
        <taxon>Viridiplantae</taxon>
        <taxon>Streptophyta</taxon>
        <taxon>Embryophyta</taxon>
        <taxon>Tracheophyta</taxon>
        <taxon>Spermatophyta</taxon>
        <taxon>Magnoliopsida</taxon>
        <taxon>eudicotyledons</taxon>
        <taxon>Gunneridae</taxon>
        <taxon>Pentapetalae</taxon>
        <taxon>rosids</taxon>
        <taxon>fabids</taxon>
        <taxon>Fagales</taxon>
        <taxon>Fagaceae</taxon>
        <taxon>Quercus</taxon>
    </lineage>
</organism>
<protein>
    <submittedName>
        <fullName evidence="2">Transposon tx1 uncharacterized 149 kDa protein</fullName>
    </submittedName>
</protein>
<dbReference type="PANTHER" id="PTHR46890:SF50">
    <property type="entry name" value="RNA-DIRECTED DNA POLYMERASE, EUKARYOTA, REVERSE TRANSCRIPTASE ZINC-BINDING DOMAIN PROTEIN-RELATED"/>
    <property type="match status" value="1"/>
</dbReference>
<dbReference type="EMBL" id="PKMF04000166">
    <property type="protein sequence ID" value="KAK7845701.1"/>
    <property type="molecule type" value="Genomic_DNA"/>
</dbReference>
<dbReference type="Proteomes" id="UP000237347">
    <property type="component" value="Unassembled WGS sequence"/>
</dbReference>
<reference evidence="2 3" key="1">
    <citation type="journal article" date="2018" name="Sci. Data">
        <title>The draft genome sequence of cork oak.</title>
        <authorList>
            <person name="Ramos A.M."/>
            <person name="Usie A."/>
            <person name="Barbosa P."/>
            <person name="Barros P.M."/>
            <person name="Capote T."/>
            <person name="Chaves I."/>
            <person name="Simoes F."/>
            <person name="Abreu I."/>
            <person name="Carrasquinho I."/>
            <person name="Faro C."/>
            <person name="Guimaraes J.B."/>
            <person name="Mendonca D."/>
            <person name="Nobrega F."/>
            <person name="Rodrigues L."/>
            <person name="Saibo N.J.M."/>
            <person name="Varela M.C."/>
            <person name="Egas C."/>
            <person name="Matos J."/>
            <person name="Miguel C.M."/>
            <person name="Oliveira M.M."/>
            <person name="Ricardo C.P."/>
            <person name="Goncalves S."/>
        </authorList>
    </citation>
    <scope>NUCLEOTIDE SEQUENCE [LARGE SCALE GENOMIC DNA]</scope>
    <source>
        <strain evidence="3">cv. HL8</strain>
    </source>
</reference>
<dbReference type="InterPro" id="IPR043502">
    <property type="entry name" value="DNA/RNA_pol_sf"/>
</dbReference>
<keyword evidence="3" id="KW-1185">Reference proteome</keyword>
<dbReference type="PANTHER" id="PTHR46890">
    <property type="entry name" value="NON-LTR RETROLELEMENT REVERSE TRANSCRIPTASE-LIKE PROTEIN-RELATED"/>
    <property type="match status" value="1"/>
</dbReference>
<dbReference type="AlphaFoldDB" id="A0AAW0L4F2"/>
<dbReference type="PROSITE" id="PS50878">
    <property type="entry name" value="RT_POL"/>
    <property type="match status" value="1"/>
</dbReference>
<evidence type="ECO:0000259" key="1">
    <source>
        <dbReference type="PROSITE" id="PS50878"/>
    </source>
</evidence>
<sequence length="352" mass="39680">MNGDKALGLDGFTMSFFQSCWGILKEDVMKVFHYLHAQGNFEKSLNATFITLIPKKPEAVEIKDFQPINLISGVYKILAKVLANRLEKVLHKVVSEPQNAFVKERQILDSVLIANECLDSRRKSGILGVLCKLDLEKAYDHVHWNFLLYVLRRCGLGSRWMQWIFSCISIVLFSVLVNSSPAGFFHSSRGLRQGDPSSPPLFATIMEALSRLFERARIGNFVSGFSVGGNSRGQFEISHLLFADDTLIFFCGTDSEKIWHLKAVFVWFQIVSSLKINLGKSELVPVGDVQNVETLAGILRCKVASLHMTYLGLPLGATFKAKPIWTSVQEKMERRLAGWKRLYLPRGAESLY</sequence>
<dbReference type="InterPro" id="IPR000477">
    <property type="entry name" value="RT_dom"/>
</dbReference>
<dbReference type="InterPro" id="IPR052343">
    <property type="entry name" value="Retrotransposon-Effector_Assoc"/>
</dbReference>
<dbReference type="SUPFAM" id="SSF56672">
    <property type="entry name" value="DNA/RNA polymerases"/>
    <property type="match status" value="1"/>
</dbReference>
<proteinExistence type="predicted"/>
<dbReference type="CDD" id="cd01650">
    <property type="entry name" value="RT_nLTR_like"/>
    <property type="match status" value="1"/>
</dbReference>
<evidence type="ECO:0000313" key="2">
    <source>
        <dbReference type="EMBL" id="KAK7845701.1"/>
    </source>
</evidence>
<name>A0AAW0L4F2_QUESU</name>